<organism evidence="3 4">
    <name type="scientific">Actinocorallia longicatena</name>
    <dbReference type="NCBI Taxonomy" id="111803"/>
    <lineage>
        <taxon>Bacteria</taxon>
        <taxon>Bacillati</taxon>
        <taxon>Actinomycetota</taxon>
        <taxon>Actinomycetes</taxon>
        <taxon>Streptosporangiales</taxon>
        <taxon>Thermomonosporaceae</taxon>
        <taxon>Actinocorallia</taxon>
    </lineage>
</organism>
<dbReference type="InterPro" id="IPR000740">
    <property type="entry name" value="GrpE"/>
</dbReference>
<protein>
    <recommendedName>
        <fullName evidence="5">HSP-70 cofactor</fullName>
    </recommendedName>
</protein>
<dbReference type="EMBL" id="BAAAUV010000003">
    <property type="protein sequence ID" value="GAA3199200.1"/>
    <property type="molecule type" value="Genomic_DNA"/>
</dbReference>
<feature type="region of interest" description="Disordered" evidence="2">
    <location>
        <begin position="1"/>
        <end position="24"/>
    </location>
</feature>
<accession>A0ABP6Q0Q9</accession>
<comment type="caution">
    <text evidence="3">The sequence shown here is derived from an EMBL/GenBank/DDBJ whole genome shotgun (WGS) entry which is preliminary data.</text>
</comment>
<dbReference type="Proteomes" id="UP001501237">
    <property type="component" value="Unassembled WGS sequence"/>
</dbReference>
<evidence type="ECO:0000256" key="2">
    <source>
        <dbReference type="SAM" id="MobiDB-lite"/>
    </source>
</evidence>
<keyword evidence="1" id="KW-0143">Chaperone</keyword>
<keyword evidence="4" id="KW-1185">Reference proteome</keyword>
<feature type="region of interest" description="Disordered" evidence="2">
    <location>
        <begin position="124"/>
        <end position="143"/>
    </location>
</feature>
<evidence type="ECO:0000313" key="4">
    <source>
        <dbReference type="Proteomes" id="UP001501237"/>
    </source>
</evidence>
<name>A0ABP6Q0Q9_9ACTN</name>
<dbReference type="RefSeq" id="WP_344822918.1">
    <property type="nucleotide sequence ID" value="NZ_BAAAUV010000003.1"/>
</dbReference>
<evidence type="ECO:0008006" key="5">
    <source>
        <dbReference type="Google" id="ProtNLM"/>
    </source>
</evidence>
<evidence type="ECO:0000313" key="3">
    <source>
        <dbReference type="EMBL" id="GAA3199200.1"/>
    </source>
</evidence>
<dbReference type="Pfam" id="PF01025">
    <property type="entry name" value="GrpE"/>
    <property type="match status" value="1"/>
</dbReference>
<dbReference type="InterPro" id="IPR009012">
    <property type="entry name" value="GrpE_head"/>
</dbReference>
<sequence length="203" mass="22215">MEETLENETPAPAAPPAEPEPLAEMTARLDAMEEQISGFHRRSEHRELVIDRLHEENQVLRGGIRRAILEPVVTDLMRLYDALGREAERLSGEPVGRLFGSFADDVELALERCGLEVFAPKRGEAFDPSRHTPVGTVPAEDPGLHNTVEKVLGAGFTDQETGRVRRPAKVRFWNHRPAPGADPAPEPAPDPEPGAPAGTVESE</sequence>
<proteinExistence type="predicted"/>
<feature type="compositionally biased region" description="Pro residues" evidence="2">
    <location>
        <begin position="180"/>
        <end position="194"/>
    </location>
</feature>
<gene>
    <name evidence="3" type="ORF">GCM10010468_11270</name>
</gene>
<reference evidence="4" key="1">
    <citation type="journal article" date="2019" name="Int. J. Syst. Evol. Microbiol.">
        <title>The Global Catalogue of Microorganisms (GCM) 10K type strain sequencing project: providing services to taxonomists for standard genome sequencing and annotation.</title>
        <authorList>
            <consortium name="The Broad Institute Genomics Platform"/>
            <consortium name="The Broad Institute Genome Sequencing Center for Infectious Disease"/>
            <person name="Wu L."/>
            <person name="Ma J."/>
        </authorList>
    </citation>
    <scope>NUCLEOTIDE SEQUENCE [LARGE SCALE GENOMIC DNA]</scope>
    <source>
        <strain evidence="4">JCM 9377</strain>
    </source>
</reference>
<feature type="region of interest" description="Disordered" evidence="2">
    <location>
        <begin position="170"/>
        <end position="203"/>
    </location>
</feature>
<evidence type="ECO:0000256" key="1">
    <source>
        <dbReference type="ARBA" id="ARBA00023186"/>
    </source>
</evidence>
<dbReference type="Gene3D" id="2.30.22.10">
    <property type="entry name" value="Head domain of nucleotide exchange factor GrpE"/>
    <property type="match status" value="1"/>
</dbReference>